<dbReference type="Pfam" id="PF13365">
    <property type="entry name" value="Trypsin_2"/>
    <property type="match status" value="1"/>
</dbReference>
<dbReference type="InterPro" id="IPR013105">
    <property type="entry name" value="TPR_2"/>
</dbReference>
<evidence type="ECO:0000256" key="2">
    <source>
        <dbReference type="ARBA" id="ARBA00022803"/>
    </source>
</evidence>
<feature type="repeat" description="TPR" evidence="3">
    <location>
        <begin position="452"/>
        <end position="485"/>
    </location>
</feature>
<feature type="repeat" description="TPR" evidence="3">
    <location>
        <begin position="350"/>
        <end position="383"/>
    </location>
</feature>
<feature type="repeat" description="TPR" evidence="3">
    <location>
        <begin position="384"/>
        <end position="417"/>
    </location>
</feature>
<dbReference type="Proteomes" id="UP000002274">
    <property type="component" value="Chromosome"/>
</dbReference>
<feature type="repeat" description="TPR" evidence="3">
    <location>
        <begin position="316"/>
        <end position="349"/>
    </location>
</feature>
<reference evidence="4 5" key="1">
    <citation type="journal article" date="2007" name="PLoS Genet.">
        <title>Patterns and implications of gene gain and loss in the evolution of Prochlorococcus.</title>
        <authorList>
            <person name="Kettler G.C."/>
            <person name="Martiny A.C."/>
            <person name="Huang K."/>
            <person name="Zucker J."/>
            <person name="Coleman M.L."/>
            <person name="Rodrigue S."/>
            <person name="Chen F."/>
            <person name="Lapidus A."/>
            <person name="Ferriera S."/>
            <person name="Johnson J."/>
            <person name="Steglich C."/>
            <person name="Church G.M."/>
            <person name="Richardson P."/>
            <person name="Chisholm S.W."/>
        </authorList>
    </citation>
    <scope>NUCLEOTIDE SEQUENCE [LARGE SCALE GENOMIC DNA]</scope>
    <source>
        <strain evidence="4 5">MIT 9303</strain>
    </source>
</reference>
<dbReference type="InterPro" id="IPR019734">
    <property type="entry name" value="TPR_rpt"/>
</dbReference>
<evidence type="ECO:0000313" key="4">
    <source>
        <dbReference type="EMBL" id="ABM79602.1"/>
    </source>
</evidence>
<dbReference type="InterPro" id="IPR043504">
    <property type="entry name" value="Peptidase_S1_PA_chymotrypsin"/>
</dbReference>
<dbReference type="PROSITE" id="PS50005">
    <property type="entry name" value="TPR"/>
    <property type="match status" value="10"/>
</dbReference>
<evidence type="ECO:0000313" key="5">
    <source>
        <dbReference type="Proteomes" id="UP000002274"/>
    </source>
</evidence>
<gene>
    <name evidence="4" type="ordered locus">P9303_28721</name>
</gene>
<dbReference type="Pfam" id="PF13414">
    <property type="entry name" value="TPR_11"/>
    <property type="match status" value="2"/>
</dbReference>
<evidence type="ECO:0000256" key="3">
    <source>
        <dbReference type="PROSITE-ProRule" id="PRU00339"/>
    </source>
</evidence>
<dbReference type="SUPFAM" id="SSF48452">
    <property type="entry name" value="TPR-like"/>
    <property type="match status" value="2"/>
</dbReference>
<dbReference type="SUPFAM" id="SSF50494">
    <property type="entry name" value="Trypsin-like serine proteases"/>
    <property type="match status" value="1"/>
</dbReference>
<dbReference type="SMART" id="SM00028">
    <property type="entry name" value="TPR"/>
    <property type="match status" value="10"/>
</dbReference>
<dbReference type="PROSITE" id="PS50293">
    <property type="entry name" value="TPR_REGION"/>
    <property type="match status" value="5"/>
</dbReference>
<protein>
    <submittedName>
        <fullName evidence="4">Uncharacterized protein</fullName>
    </submittedName>
</protein>
<dbReference type="STRING" id="59922.P9303_28721"/>
<dbReference type="InterPro" id="IPR050498">
    <property type="entry name" value="Ycf3"/>
</dbReference>
<dbReference type="Pfam" id="PF07719">
    <property type="entry name" value="TPR_2"/>
    <property type="match status" value="1"/>
</dbReference>
<feature type="repeat" description="TPR" evidence="3">
    <location>
        <begin position="486"/>
        <end position="519"/>
    </location>
</feature>
<accession>A2CDP2</accession>
<dbReference type="HOGENOM" id="CLU_005774_3_0_3"/>
<dbReference type="EMBL" id="CP000554">
    <property type="protein sequence ID" value="ABM79602.1"/>
    <property type="molecule type" value="Genomic_DNA"/>
</dbReference>
<dbReference type="PANTHER" id="PTHR44858:SF1">
    <property type="entry name" value="UDP-N-ACETYLGLUCOSAMINE--PEPTIDE N-ACETYLGLUCOSAMINYLTRANSFERASE SPINDLY-RELATED"/>
    <property type="match status" value="1"/>
</dbReference>
<proteinExistence type="predicted"/>
<feature type="repeat" description="TPR" evidence="3">
    <location>
        <begin position="520"/>
        <end position="553"/>
    </location>
</feature>
<dbReference type="PROSITE" id="PS50096">
    <property type="entry name" value="IQ"/>
    <property type="match status" value="1"/>
</dbReference>
<sequence>MPCCCCQRGEKEHLPYPEPSSTQQMSRRNTALAAALSLLPIGQPLLVGTLGITTATTAVVLQAPPAVAQDASAVARIAKAITVRIEGATQGSGVLVKQEGNRYTVLTAWHVVSGNRPGEEVGIYTSDGNEHQLEQGSIQRLGEVDMAVLSFSSGSAYEVANVGDIKKVKHDQPIYVAGFPLNNSQNLRYETGEVVANAEVGIDQGYQLLYDNETVAGMSGGVLLNADGDLVGLHGRGEKDEQASSGELVMKTGVNQGVPITYYNLFASGAPVVVAKNTATTADDYLAQAKASQTKKGREQTVIKLTTQALALRSSMRGYFLRAYAKDALNDYQGAISDLNKALEINPQYAPAYENRGNAKKKLKDYQGAITDYNKAIEINPQHTGPFNNRGNTKKQLKDYQGAIADYNKAIELDPQHAYGYYNRGLAKKNLGDYQGAIADYNKAITINPQHADAFNNRGNAKDGLGDTQGAISDYNKAIELDPQHTLAYNNRGSSKSDLKDYQGAIPDYNKAIEINPQYADAFNNRGIAKDNSGDHQGAIADYNKAIELDPQHAFAFNNRGIAKDNLGDHQGAIADYNKAIEIDPKYASAYNNRGYAKSDLKDYQGAIADFNKAIAINPQYALAYTNRGWFKYLQGDFQDALKDANKALAITPNDGATLDTRGLAKHALGQDRSACKDLKRASSLGYQGTSQYLQSEEGAWCDNMR</sequence>
<dbReference type="Gene3D" id="1.25.40.10">
    <property type="entry name" value="Tetratricopeptide repeat domain"/>
    <property type="match status" value="5"/>
</dbReference>
<feature type="repeat" description="TPR" evidence="3">
    <location>
        <begin position="588"/>
        <end position="621"/>
    </location>
</feature>
<organism evidence="4 5">
    <name type="scientific">Prochlorococcus marinus (strain MIT 9303)</name>
    <dbReference type="NCBI Taxonomy" id="59922"/>
    <lineage>
        <taxon>Bacteria</taxon>
        <taxon>Bacillati</taxon>
        <taxon>Cyanobacteriota</taxon>
        <taxon>Cyanophyceae</taxon>
        <taxon>Synechococcales</taxon>
        <taxon>Prochlorococcaceae</taxon>
        <taxon>Prochlorococcus</taxon>
    </lineage>
</organism>
<dbReference type="InterPro" id="IPR011990">
    <property type="entry name" value="TPR-like_helical_dom_sf"/>
</dbReference>
<dbReference type="GO" id="GO:0046813">
    <property type="term" value="P:receptor-mediated virion attachment to host cell"/>
    <property type="evidence" value="ECO:0007669"/>
    <property type="project" value="TreeGrafter"/>
</dbReference>
<dbReference type="Gene3D" id="2.40.10.10">
    <property type="entry name" value="Trypsin-like serine proteases"/>
    <property type="match status" value="2"/>
</dbReference>
<dbReference type="KEGG" id="pmf:P9303_28721"/>
<feature type="repeat" description="TPR" evidence="3">
    <location>
        <begin position="554"/>
        <end position="587"/>
    </location>
</feature>
<dbReference type="Pfam" id="PF00515">
    <property type="entry name" value="TPR_1"/>
    <property type="match status" value="4"/>
</dbReference>
<dbReference type="InterPro" id="IPR009003">
    <property type="entry name" value="Peptidase_S1_PA"/>
</dbReference>
<evidence type="ECO:0000256" key="1">
    <source>
        <dbReference type="ARBA" id="ARBA00022737"/>
    </source>
</evidence>
<dbReference type="PANTHER" id="PTHR44858">
    <property type="entry name" value="TETRATRICOPEPTIDE REPEAT PROTEIN 6"/>
    <property type="match status" value="1"/>
</dbReference>
<keyword evidence="1" id="KW-0677">Repeat</keyword>
<dbReference type="Pfam" id="PF13181">
    <property type="entry name" value="TPR_8"/>
    <property type="match status" value="1"/>
</dbReference>
<name>A2CDP2_PROM3</name>
<feature type="repeat" description="TPR" evidence="3">
    <location>
        <begin position="622"/>
        <end position="655"/>
    </location>
</feature>
<dbReference type="AlphaFoldDB" id="A2CDP2"/>
<keyword evidence="2 3" id="KW-0802">TPR repeat</keyword>
<feature type="repeat" description="TPR" evidence="3">
    <location>
        <begin position="418"/>
        <end position="451"/>
    </location>
</feature>
<dbReference type="GO" id="GO:0009279">
    <property type="term" value="C:cell outer membrane"/>
    <property type="evidence" value="ECO:0007669"/>
    <property type="project" value="TreeGrafter"/>
</dbReference>